<dbReference type="Pfam" id="PF04024">
    <property type="entry name" value="PspC"/>
    <property type="match status" value="1"/>
</dbReference>
<name>A0A2S7CZ56_9XANT</name>
<protein>
    <submittedName>
        <fullName evidence="8">PspC domain-containing protein</fullName>
    </submittedName>
</protein>
<keyword evidence="2" id="KW-1003">Cell membrane</keyword>
<comment type="caution">
    <text evidence="8">The sequence shown here is derived from an EMBL/GenBank/DDBJ whole genome shotgun (WGS) entry which is preliminary data.</text>
</comment>
<evidence type="ECO:0000256" key="4">
    <source>
        <dbReference type="ARBA" id="ARBA00022989"/>
    </source>
</evidence>
<gene>
    <name evidence="8" type="ORF">XpiCFBP4643_18155</name>
</gene>
<dbReference type="PANTHER" id="PTHR33885:SF3">
    <property type="entry name" value="PHAGE SHOCK PROTEIN C"/>
    <property type="match status" value="1"/>
</dbReference>
<dbReference type="GO" id="GO:0005886">
    <property type="term" value="C:plasma membrane"/>
    <property type="evidence" value="ECO:0007669"/>
    <property type="project" value="UniProtKB-SubCell"/>
</dbReference>
<dbReference type="EMBL" id="MDEI01000019">
    <property type="protein sequence ID" value="PPU66873.1"/>
    <property type="molecule type" value="Genomic_DNA"/>
</dbReference>
<evidence type="ECO:0000256" key="5">
    <source>
        <dbReference type="ARBA" id="ARBA00023136"/>
    </source>
</evidence>
<keyword evidence="9" id="KW-1185">Reference proteome</keyword>
<feature type="transmembrane region" description="Helical" evidence="6">
    <location>
        <begin position="32"/>
        <end position="60"/>
    </location>
</feature>
<comment type="subcellular location">
    <subcellularLocation>
        <location evidence="1">Cell membrane</location>
        <topology evidence="1">Single-pass membrane protein</topology>
    </subcellularLocation>
</comment>
<evidence type="ECO:0000256" key="1">
    <source>
        <dbReference type="ARBA" id="ARBA00004162"/>
    </source>
</evidence>
<dbReference type="RefSeq" id="WP_046964102.1">
    <property type="nucleotide sequence ID" value="NZ_MDEI01000019.1"/>
</dbReference>
<dbReference type="OrthoDB" id="7359894at2"/>
<keyword evidence="3 6" id="KW-0812">Transmembrane</keyword>
<feature type="domain" description="Phage shock protein PspC N-terminal" evidence="7">
    <location>
        <begin position="6"/>
        <end position="62"/>
    </location>
</feature>
<dbReference type="PANTHER" id="PTHR33885">
    <property type="entry name" value="PHAGE SHOCK PROTEIN C"/>
    <property type="match status" value="1"/>
</dbReference>
<dbReference type="InterPro" id="IPR007168">
    <property type="entry name" value="Phageshock_PspC_N"/>
</dbReference>
<evidence type="ECO:0000259" key="7">
    <source>
        <dbReference type="Pfam" id="PF04024"/>
    </source>
</evidence>
<evidence type="ECO:0000256" key="3">
    <source>
        <dbReference type="ARBA" id="ARBA00022692"/>
    </source>
</evidence>
<keyword evidence="4 6" id="KW-1133">Transmembrane helix</keyword>
<keyword evidence="5 6" id="KW-0472">Membrane</keyword>
<proteinExistence type="predicted"/>
<dbReference type="InterPro" id="IPR052027">
    <property type="entry name" value="PspC"/>
</dbReference>
<reference evidence="9" key="1">
    <citation type="submission" date="2016-08" db="EMBL/GenBank/DDBJ databases">
        <authorList>
            <person name="Merda D."/>
            <person name="Briand M."/>
            <person name="Taghouti G."/>
            <person name="Carrere S."/>
            <person name="Gouzy J."/>
            <person name="Portier P."/>
            <person name="Jacques M.-A."/>
            <person name="Fischer-Le Saux M."/>
        </authorList>
    </citation>
    <scope>NUCLEOTIDE SEQUENCE [LARGE SCALE GENOMIC DNA]</scope>
    <source>
        <strain evidence="9">CFBP4643</strain>
    </source>
</reference>
<evidence type="ECO:0000256" key="2">
    <source>
        <dbReference type="ARBA" id="ARBA00022475"/>
    </source>
</evidence>
<dbReference type="Proteomes" id="UP000238191">
    <property type="component" value="Unassembled WGS sequence"/>
</dbReference>
<organism evidence="8 9">
    <name type="scientific">Xanthomonas pisi</name>
    <dbReference type="NCBI Taxonomy" id="56457"/>
    <lineage>
        <taxon>Bacteria</taxon>
        <taxon>Pseudomonadati</taxon>
        <taxon>Pseudomonadota</taxon>
        <taxon>Gammaproteobacteria</taxon>
        <taxon>Lysobacterales</taxon>
        <taxon>Lysobacteraceae</taxon>
        <taxon>Xanthomonas</taxon>
    </lineage>
</organism>
<accession>A0A2S7CZ56</accession>
<sequence>MATTALSRSLNDRMIAGVVGGIARRFGWSSTLLRIVFVIVSIASAAFPGILVYLILWLLIPNQAD</sequence>
<evidence type="ECO:0000313" key="8">
    <source>
        <dbReference type="EMBL" id="PPU66873.1"/>
    </source>
</evidence>
<evidence type="ECO:0000313" key="9">
    <source>
        <dbReference type="Proteomes" id="UP000238191"/>
    </source>
</evidence>
<dbReference type="AlphaFoldDB" id="A0A2S7CZ56"/>
<evidence type="ECO:0000256" key="6">
    <source>
        <dbReference type="SAM" id="Phobius"/>
    </source>
</evidence>